<feature type="signal peptide" evidence="1">
    <location>
        <begin position="1"/>
        <end position="20"/>
    </location>
</feature>
<sequence>MWNLRLVVALLAFRLLTAQPAPETGPSPALLAASRAPVLRPGEGFAITLGDGEVRAFGEARKEAPMGSLAKLVWMRLEGAEWSSSGVQYRCKGTDGPFVCWNREGHGRVDLGRALQESCNLAFLVWIAGSRERWLQDYGPDAARARLEDVFQPFLGRRLPLGEGLPPLTAAWVGDGDLLRTSPEAFLRWLMEPDQAEVVTFGKRFLAGYWVEFMDLFGKEGWWFKTGTGPVPGEPTATSAWVAGGRGSALVVLHLPRGRGKQEGMVRIREILGLKP</sequence>
<keyword evidence="1" id="KW-0732">Signal</keyword>
<dbReference type="Gene3D" id="3.40.710.10">
    <property type="entry name" value="DD-peptidase/beta-lactamase superfamily"/>
    <property type="match status" value="1"/>
</dbReference>
<accession>A0ABQ5PWG0</accession>
<reference evidence="2" key="1">
    <citation type="journal article" date="2023" name="Antonie Van Leeuwenhoek">
        <title>Mesoterricola silvestris gen. nov., sp. nov., Mesoterricola sediminis sp. nov., Geothrix oryzae sp. nov., Geothrix edaphica sp. nov., Geothrix rubra sp. nov., and Geothrix limicola sp. nov., six novel members of Acidobacteriota isolated from soils.</title>
        <authorList>
            <person name="Itoh H."/>
            <person name="Sugisawa Y."/>
            <person name="Mise K."/>
            <person name="Xu Z."/>
            <person name="Kuniyasu M."/>
            <person name="Ushijima N."/>
            <person name="Kawano K."/>
            <person name="Kobayashi E."/>
            <person name="Shiratori Y."/>
            <person name="Masuda Y."/>
            <person name="Senoo K."/>
        </authorList>
    </citation>
    <scope>NUCLEOTIDE SEQUENCE</scope>
    <source>
        <strain evidence="2">Red802</strain>
    </source>
</reference>
<dbReference type="EMBL" id="BSDC01000001">
    <property type="protein sequence ID" value="GLH66465.1"/>
    <property type="molecule type" value="Genomic_DNA"/>
</dbReference>
<proteinExistence type="predicted"/>
<gene>
    <name evidence="2" type="ORF">GETHED_08290</name>
</gene>
<organism evidence="2 3">
    <name type="scientific">Geothrix edaphica</name>
    <dbReference type="NCBI Taxonomy" id="2927976"/>
    <lineage>
        <taxon>Bacteria</taxon>
        <taxon>Pseudomonadati</taxon>
        <taxon>Acidobacteriota</taxon>
        <taxon>Holophagae</taxon>
        <taxon>Holophagales</taxon>
        <taxon>Holophagaceae</taxon>
        <taxon>Geothrix</taxon>
    </lineage>
</organism>
<comment type="caution">
    <text evidence="2">The sequence shown here is derived from an EMBL/GenBank/DDBJ whole genome shotgun (WGS) entry which is preliminary data.</text>
</comment>
<dbReference type="SUPFAM" id="SSF56601">
    <property type="entry name" value="beta-lactamase/transpeptidase-like"/>
    <property type="match status" value="1"/>
</dbReference>
<name>A0ABQ5PWG0_9BACT</name>
<evidence type="ECO:0000256" key="1">
    <source>
        <dbReference type="SAM" id="SignalP"/>
    </source>
</evidence>
<protein>
    <recommendedName>
        <fullName evidence="4">Penicillin-binding protein transpeptidase domain-containing protein</fullName>
    </recommendedName>
</protein>
<evidence type="ECO:0008006" key="4">
    <source>
        <dbReference type="Google" id="ProtNLM"/>
    </source>
</evidence>
<evidence type="ECO:0000313" key="3">
    <source>
        <dbReference type="Proteomes" id="UP001165044"/>
    </source>
</evidence>
<feature type="chain" id="PRO_5045945449" description="Penicillin-binding protein transpeptidase domain-containing protein" evidence="1">
    <location>
        <begin position="21"/>
        <end position="276"/>
    </location>
</feature>
<dbReference type="Proteomes" id="UP001165044">
    <property type="component" value="Unassembled WGS sequence"/>
</dbReference>
<dbReference type="InterPro" id="IPR012338">
    <property type="entry name" value="Beta-lactam/transpept-like"/>
</dbReference>
<dbReference type="RefSeq" id="WP_285606732.1">
    <property type="nucleotide sequence ID" value="NZ_BSDC01000001.1"/>
</dbReference>
<keyword evidence="3" id="KW-1185">Reference proteome</keyword>
<evidence type="ECO:0000313" key="2">
    <source>
        <dbReference type="EMBL" id="GLH66465.1"/>
    </source>
</evidence>